<organism evidence="9 10">
    <name type="scientific">Ructibacterium gallinarum</name>
    <dbReference type="NCBI Taxonomy" id="2779355"/>
    <lineage>
        <taxon>Bacteria</taxon>
        <taxon>Bacillati</taxon>
        <taxon>Bacillota</taxon>
        <taxon>Clostridia</taxon>
        <taxon>Eubacteriales</taxon>
        <taxon>Oscillospiraceae</taxon>
        <taxon>Ructibacterium</taxon>
    </lineage>
</organism>
<evidence type="ECO:0000313" key="10">
    <source>
        <dbReference type="Proteomes" id="UP000806542"/>
    </source>
</evidence>
<protein>
    <recommendedName>
        <fullName evidence="7 8">Small ribosomal subunit protein bS6</fullName>
    </recommendedName>
</protein>
<gene>
    <name evidence="8" type="primary">rpsF</name>
    <name evidence="9" type="ORF">INF28_07740</name>
</gene>
<proteinExistence type="inferred from homology"/>
<dbReference type="InterPro" id="IPR020814">
    <property type="entry name" value="Ribosomal_S6_plastid/chlpt"/>
</dbReference>
<dbReference type="PANTHER" id="PTHR21011">
    <property type="entry name" value="MITOCHONDRIAL 28S RIBOSOMAL PROTEIN S6"/>
    <property type="match status" value="1"/>
</dbReference>
<dbReference type="GO" id="GO:0006412">
    <property type="term" value="P:translation"/>
    <property type="evidence" value="ECO:0007669"/>
    <property type="project" value="UniProtKB-UniRule"/>
</dbReference>
<dbReference type="InterPro" id="IPR020815">
    <property type="entry name" value="Ribosomal_bS6_CS"/>
</dbReference>
<evidence type="ECO:0000313" key="9">
    <source>
        <dbReference type="EMBL" id="MBE5040353.1"/>
    </source>
</evidence>
<evidence type="ECO:0000256" key="1">
    <source>
        <dbReference type="ARBA" id="ARBA00009512"/>
    </source>
</evidence>
<evidence type="ECO:0000256" key="5">
    <source>
        <dbReference type="ARBA" id="ARBA00023274"/>
    </source>
</evidence>
<accession>A0A9D5LYI4</accession>
<dbReference type="SUPFAM" id="SSF54995">
    <property type="entry name" value="Ribosomal protein S6"/>
    <property type="match status" value="1"/>
</dbReference>
<comment type="caution">
    <text evidence="9">The sequence shown here is derived from an EMBL/GenBank/DDBJ whole genome shotgun (WGS) entry which is preliminary data.</text>
</comment>
<dbReference type="Pfam" id="PF01250">
    <property type="entry name" value="Ribosomal_S6"/>
    <property type="match status" value="1"/>
</dbReference>
<dbReference type="GO" id="GO:0005840">
    <property type="term" value="C:ribosome"/>
    <property type="evidence" value="ECO:0007669"/>
    <property type="project" value="UniProtKB-KW"/>
</dbReference>
<reference evidence="9" key="1">
    <citation type="submission" date="2020-10" db="EMBL/GenBank/DDBJ databases">
        <title>ChiBAC.</title>
        <authorList>
            <person name="Zenner C."/>
            <person name="Hitch T.C.A."/>
            <person name="Clavel T."/>
        </authorList>
    </citation>
    <scope>NUCLEOTIDE SEQUENCE</scope>
    <source>
        <strain evidence="9">DSM 107454</strain>
    </source>
</reference>
<evidence type="ECO:0000256" key="3">
    <source>
        <dbReference type="ARBA" id="ARBA00022884"/>
    </source>
</evidence>
<dbReference type="GO" id="GO:0070181">
    <property type="term" value="F:small ribosomal subunit rRNA binding"/>
    <property type="evidence" value="ECO:0007669"/>
    <property type="project" value="TreeGrafter"/>
</dbReference>
<evidence type="ECO:0000256" key="8">
    <source>
        <dbReference type="HAMAP-Rule" id="MF_00360"/>
    </source>
</evidence>
<evidence type="ECO:0000256" key="2">
    <source>
        <dbReference type="ARBA" id="ARBA00022730"/>
    </source>
</evidence>
<dbReference type="Gene3D" id="3.30.70.60">
    <property type="match status" value="1"/>
</dbReference>
<comment type="function">
    <text evidence="6 8">Binds together with bS18 to 16S ribosomal RNA.</text>
</comment>
<dbReference type="NCBIfam" id="TIGR00166">
    <property type="entry name" value="S6"/>
    <property type="match status" value="1"/>
</dbReference>
<name>A0A9D5LYI4_9FIRM</name>
<keyword evidence="2 8" id="KW-0699">rRNA-binding</keyword>
<dbReference type="GO" id="GO:1990904">
    <property type="term" value="C:ribonucleoprotein complex"/>
    <property type="evidence" value="ECO:0007669"/>
    <property type="project" value="UniProtKB-KW"/>
</dbReference>
<keyword evidence="10" id="KW-1185">Reference proteome</keyword>
<dbReference type="InterPro" id="IPR000529">
    <property type="entry name" value="Ribosomal_bS6"/>
</dbReference>
<dbReference type="PROSITE" id="PS01048">
    <property type="entry name" value="RIBOSOMAL_S6"/>
    <property type="match status" value="1"/>
</dbReference>
<dbReference type="AlphaFoldDB" id="A0A9D5LYI4"/>
<dbReference type="CDD" id="cd00473">
    <property type="entry name" value="bS6"/>
    <property type="match status" value="1"/>
</dbReference>
<dbReference type="EMBL" id="JADCKB010000014">
    <property type="protein sequence ID" value="MBE5040353.1"/>
    <property type="molecule type" value="Genomic_DNA"/>
</dbReference>
<comment type="similarity">
    <text evidence="1 8">Belongs to the bacterial ribosomal protein bS6 family.</text>
</comment>
<sequence>MINKYETIFVIDSTKTEDEITALIEKFKSLIEKYGEIESVDDWGKRRLAYPINDLTEGYYVLVNFKSKPDFPAELERVYGITDGIIRDIVVKREED</sequence>
<keyword evidence="3 8" id="KW-0694">RNA-binding</keyword>
<dbReference type="RefSeq" id="WP_226392929.1">
    <property type="nucleotide sequence ID" value="NZ_JADCKB010000014.1"/>
</dbReference>
<keyword evidence="5 8" id="KW-0687">Ribonucleoprotein</keyword>
<evidence type="ECO:0000256" key="6">
    <source>
        <dbReference type="ARBA" id="ARBA00035104"/>
    </source>
</evidence>
<dbReference type="HAMAP" id="MF_00360">
    <property type="entry name" value="Ribosomal_bS6"/>
    <property type="match status" value="1"/>
</dbReference>
<dbReference type="GO" id="GO:0005737">
    <property type="term" value="C:cytoplasm"/>
    <property type="evidence" value="ECO:0007669"/>
    <property type="project" value="UniProtKB-ARBA"/>
</dbReference>
<evidence type="ECO:0000256" key="7">
    <source>
        <dbReference type="ARBA" id="ARBA00035294"/>
    </source>
</evidence>
<evidence type="ECO:0000256" key="4">
    <source>
        <dbReference type="ARBA" id="ARBA00022980"/>
    </source>
</evidence>
<dbReference type="PANTHER" id="PTHR21011:SF1">
    <property type="entry name" value="SMALL RIBOSOMAL SUBUNIT PROTEIN BS6M"/>
    <property type="match status" value="1"/>
</dbReference>
<dbReference type="Proteomes" id="UP000806542">
    <property type="component" value="Unassembled WGS sequence"/>
</dbReference>
<dbReference type="GO" id="GO:0003735">
    <property type="term" value="F:structural constituent of ribosome"/>
    <property type="evidence" value="ECO:0007669"/>
    <property type="project" value="InterPro"/>
</dbReference>
<dbReference type="InterPro" id="IPR014717">
    <property type="entry name" value="Transl_elong_EF1B/ribsomal_bS6"/>
</dbReference>
<keyword evidence="4 8" id="KW-0689">Ribosomal protein</keyword>
<dbReference type="InterPro" id="IPR035980">
    <property type="entry name" value="Ribosomal_bS6_sf"/>
</dbReference>